<name>R0GKA9_9BRAS</name>
<keyword evidence="1" id="KW-1133">Transmembrane helix</keyword>
<feature type="transmembrane region" description="Helical" evidence="1">
    <location>
        <begin position="56"/>
        <end position="73"/>
    </location>
</feature>
<proteinExistence type="predicted"/>
<dbReference type="AlphaFoldDB" id="R0GKA9"/>
<dbReference type="Proteomes" id="UP000029121">
    <property type="component" value="Unassembled WGS sequence"/>
</dbReference>
<protein>
    <submittedName>
        <fullName evidence="2">Uncharacterized protein</fullName>
    </submittedName>
</protein>
<reference evidence="3" key="1">
    <citation type="journal article" date="2013" name="Nat. Genet.">
        <title>The Capsella rubella genome and the genomic consequences of rapid mating system evolution.</title>
        <authorList>
            <person name="Slotte T."/>
            <person name="Hazzouri K.M."/>
            <person name="Agren J.A."/>
            <person name="Koenig D."/>
            <person name="Maumus F."/>
            <person name="Guo Y.L."/>
            <person name="Steige K."/>
            <person name="Platts A.E."/>
            <person name="Escobar J.S."/>
            <person name="Newman L.K."/>
            <person name="Wang W."/>
            <person name="Mandakova T."/>
            <person name="Vello E."/>
            <person name="Smith L.M."/>
            <person name="Henz S.R."/>
            <person name="Steffen J."/>
            <person name="Takuno S."/>
            <person name="Brandvain Y."/>
            <person name="Coop G."/>
            <person name="Andolfatto P."/>
            <person name="Hu T.T."/>
            <person name="Blanchette M."/>
            <person name="Clark R.M."/>
            <person name="Quesneville H."/>
            <person name="Nordborg M."/>
            <person name="Gaut B.S."/>
            <person name="Lysak M.A."/>
            <person name="Jenkins J."/>
            <person name="Grimwood J."/>
            <person name="Chapman J."/>
            <person name="Prochnik S."/>
            <person name="Shu S."/>
            <person name="Rokhsar D."/>
            <person name="Schmutz J."/>
            <person name="Weigel D."/>
            <person name="Wright S.I."/>
        </authorList>
    </citation>
    <scope>NUCLEOTIDE SEQUENCE [LARGE SCALE GENOMIC DNA]</scope>
    <source>
        <strain evidence="3">cv. Monte Gargano</strain>
    </source>
</reference>
<evidence type="ECO:0000313" key="3">
    <source>
        <dbReference type="Proteomes" id="UP000029121"/>
    </source>
</evidence>
<evidence type="ECO:0000256" key="1">
    <source>
        <dbReference type="SAM" id="Phobius"/>
    </source>
</evidence>
<accession>R0GKA9</accession>
<gene>
    <name evidence="2" type="ORF">CARUB_v10028243mg</name>
</gene>
<keyword evidence="3" id="KW-1185">Reference proteome</keyword>
<organism evidence="2 3">
    <name type="scientific">Capsella rubella</name>
    <dbReference type="NCBI Taxonomy" id="81985"/>
    <lineage>
        <taxon>Eukaryota</taxon>
        <taxon>Viridiplantae</taxon>
        <taxon>Streptophyta</taxon>
        <taxon>Embryophyta</taxon>
        <taxon>Tracheophyta</taxon>
        <taxon>Spermatophyta</taxon>
        <taxon>Magnoliopsida</taxon>
        <taxon>eudicotyledons</taxon>
        <taxon>Gunneridae</taxon>
        <taxon>Pentapetalae</taxon>
        <taxon>rosids</taxon>
        <taxon>malvids</taxon>
        <taxon>Brassicales</taxon>
        <taxon>Brassicaceae</taxon>
        <taxon>Camelineae</taxon>
        <taxon>Capsella</taxon>
    </lineage>
</organism>
<keyword evidence="1" id="KW-0812">Transmembrane</keyword>
<evidence type="ECO:0000313" key="2">
    <source>
        <dbReference type="EMBL" id="EOA12735.1"/>
    </source>
</evidence>
<dbReference type="EMBL" id="KB870812">
    <property type="protein sequence ID" value="EOA12735.1"/>
    <property type="molecule type" value="Genomic_DNA"/>
</dbReference>
<feature type="transmembrane region" description="Helical" evidence="1">
    <location>
        <begin position="20"/>
        <end position="44"/>
    </location>
</feature>
<sequence length="102" mass="12049">MIYARENLQLRSQETHRWEVLLECSITIIIGASTKVFLLSGRCSRELRSILLRKKYFITLMVVVVVQILVMNWRDSRSLMRITGRAHLLLLLRLLLPRKIED</sequence>
<keyword evidence="1" id="KW-0472">Membrane</keyword>